<protein>
    <submittedName>
        <fullName evidence="2">Clusterin-associated protein 1 isoform X6</fullName>
    </submittedName>
</protein>
<evidence type="ECO:0000313" key="2">
    <source>
        <dbReference type="RefSeq" id="XP_073916214.1"/>
    </source>
</evidence>
<reference evidence="2" key="1">
    <citation type="submission" date="2025-08" db="UniProtKB">
        <authorList>
            <consortium name="RefSeq"/>
        </authorList>
    </citation>
    <scope>IDENTIFICATION</scope>
</reference>
<accession>A0AC58LGE2</accession>
<keyword evidence="1" id="KW-1185">Reference proteome</keyword>
<name>A0AC58LGE2_CASCN</name>
<organism evidence="1 2">
    <name type="scientific">Castor canadensis</name>
    <name type="common">American beaver</name>
    <dbReference type="NCBI Taxonomy" id="51338"/>
    <lineage>
        <taxon>Eukaryota</taxon>
        <taxon>Metazoa</taxon>
        <taxon>Chordata</taxon>
        <taxon>Craniata</taxon>
        <taxon>Vertebrata</taxon>
        <taxon>Euteleostomi</taxon>
        <taxon>Mammalia</taxon>
        <taxon>Eutheria</taxon>
        <taxon>Euarchontoglires</taxon>
        <taxon>Glires</taxon>
        <taxon>Rodentia</taxon>
        <taxon>Castorimorpha</taxon>
        <taxon>Castoridae</taxon>
        <taxon>Castor</taxon>
    </lineage>
</organism>
<dbReference type="RefSeq" id="XP_073916214.1">
    <property type="nucleotide sequence ID" value="XM_074060113.1"/>
</dbReference>
<evidence type="ECO:0000313" key="1">
    <source>
        <dbReference type="Proteomes" id="UP001732720"/>
    </source>
</evidence>
<sequence>MSFRDLRNFTEMMRALGYPRHISMENFRTPNFGLVSEVLLWLVKRYEPQTDIPSDVDTEQDRVFFIKAIAQFMATKAHIKLNTKKLYQADGYAVKELLKITSVLYNAMKTKGMEGSKVGEEDIGKFKFDLSSKIADLKAARQLASEITAKGATLYDLLGKEVELRELRTEAIARPLEINETEKVMRVAIKEILAQVQKTKDLLNNVASDEANLEAKIEKRKVDLERNRKRLQTLQSVRPAFMDEYEKIEEELQKHYDIYLEKFRNLAYLEQQLEDHHRMEQERFEEAENTLRLMQNKLKEEEKRLLKSGIDTRIFSEDNFLNFYGNDDSDIDIQEDDESDSELEERRLSKPRTAMEVLMQGRPSKRVVGTMQGGDSDDDMEAAPALLGKCKTSSSRKQDVFMQSQGHMFAWPFNVHLLGPAMCQEDSEDSEIDLEDDEEDDDLEDESIALSPAKPSRRVRKPEPLDESDNDF</sequence>
<gene>
    <name evidence="2" type="primary">Cluap1</name>
</gene>
<dbReference type="Proteomes" id="UP001732720">
    <property type="component" value="Chromosome 17"/>
</dbReference>
<proteinExistence type="predicted"/>